<evidence type="ECO:0000313" key="2">
    <source>
        <dbReference type="Proteomes" id="UP000243136"/>
    </source>
</evidence>
<organism evidence="1 2">
    <name type="scientific">Capnocytophaga canimorsus</name>
    <dbReference type="NCBI Taxonomy" id="28188"/>
    <lineage>
        <taxon>Bacteria</taxon>
        <taxon>Pseudomonadati</taxon>
        <taxon>Bacteroidota</taxon>
        <taxon>Flavobacteriia</taxon>
        <taxon>Flavobacteriales</taxon>
        <taxon>Flavobacteriaceae</taxon>
        <taxon>Capnocytophaga</taxon>
    </lineage>
</organism>
<evidence type="ECO:0000313" key="1">
    <source>
        <dbReference type="EMBL" id="ATA91976.1"/>
    </source>
</evidence>
<reference evidence="2" key="1">
    <citation type="submission" date="2017-06" db="EMBL/GenBank/DDBJ databases">
        <title>Capnocytophaga spp. assemblies.</title>
        <authorList>
            <person name="Gulvik C.A."/>
        </authorList>
    </citation>
    <scope>NUCLEOTIDE SEQUENCE [LARGE SCALE GENOMIC DNA]</scope>
    <source>
        <strain evidence="2">H5594</strain>
    </source>
</reference>
<sequence>MELSKKELEIFEKINLYDRHLGISIQNQYEDRFKNYSNEEAIKIVEELGYIAKYRKKENFFQVIETINEMKFYFHFSLQYGLVEIIMGMINKNKKHIIGGAFSWLCKKIKITENEEIKYNLKYARFRNYEDLKNILKEYFLIYEDLKIEVLKVDWDNPEYEK</sequence>
<dbReference type="EMBL" id="CP022388">
    <property type="protein sequence ID" value="ATA91976.1"/>
    <property type="molecule type" value="Genomic_DNA"/>
</dbReference>
<proteinExistence type="predicted"/>
<dbReference type="Proteomes" id="UP000243136">
    <property type="component" value="Chromosome"/>
</dbReference>
<name>A0A250G6V9_9FLAO</name>
<dbReference type="AlphaFoldDB" id="A0A250G6V9"/>
<dbReference type="RefSeq" id="WP_095917352.1">
    <property type="nucleotide sequence ID" value="NZ_CP022388.1"/>
</dbReference>
<accession>A0A250G6V9</accession>
<gene>
    <name evidence="1" type="ORF">CGC56_07250</name>
</gene>
<protein>
    <submittedName>
        <fullName evidence="1">Uncharacterized protein</fullName>
    </submittedName>
</protein>